<organism evidence="1 2">
    <name type="scientific">Pseudomonas syringae pv. cilantro</name>
    <dbReference type="NCBI Taxonomy" id="81035"/>
    <lineage>
        <taxon>Bacteria</taxon>
        <taxon>Pseudomonadati</taxon>
        <taxon>Pseudomonadota</taxon>
        <taxon>Gammaproteobacteria</taxon>
        <taxon>Pseudomonadales</taxon>
        <taxon>Pseudomonadaceae</taxon>
        <taxon>Pseudomonas</taxon>
        <taxon>Pseudomonas syringae</taxon>
    </lineage>
</organism>
<dbReference type="PATRIC" id="fig|81035.3.peg.2882"/>
<sequence>MAVFAKAQRTVMPTWPHNMNEFHAKGTSAPKAFRFVIIALFKASTFSR</sequence>
<reference evidence="1 2" key="2">
    <citation type="submission" date="2015-10" db="EMBL/GenBank/DDBJ databases">
        <title>Comparative genomics and high-throughput reverse genetic screens identify a new phytobacterial MAMP and an Arabidopsis receptor required for immune elicitation.</title>
        <authorList>
            <person name="Mott G.A."/>
            <person name="Thakur S."/>
            <person name="Wang P.W."/>
            <person name="Desveaux D."/>
            <person name="Guttman D.S."/>
        </authorList>
    </citation>
    <scope>NUCLEOTIDE SEQUENCE [LARGE SCALE GENOMIC DNA]</scope>
    <source>
        <strain evidence="1 2">0788_9</strain>
    </source>
</reference>
<dbReference type="EMBL" id="LGLN01000078">
    <property type="protein sequence ID" value="KPC25597.1"/>
    <property type="molecule type" value="Genomic_DNA"/>
</dbReference>
<accession>A0A0N1JN41</accession>
<reference evidence="1 2" key="1">
    <citation type="submission" date="2015-07" db="EMBL/GenBank/DDBJ databases">
        <authorList>
            <person name="Noorani M."/>
        </authorList>
    </citation>
    <scope>NUCLEOTIDE SEQUENCE [LARGE SCALE GENOMIC DNA]</scope>
    <source>
        <strain evidence="1 2">0788_9</strain>
    </source>
</reference>
<comment type="caution">
    <text evidence="1">The sequence shown here is derived from an EMBL/GenBank/DDBJ whole genome shotgun (WGS) entry which is preliminary data.</text>
</comment>
<evidence type="ECO:0000313" key="2">
    <source>
        <dbReference type="Proteomes" id="UP000037891"/>
    </source>
</evidence>
<gene>
    <name evidence="1" type="ORF">ABJ99_2694</name>
</gene>
<dbReference type="Proteomes" id="UP000037891">
    <property type="component" value="Unassembled WGS sequence"/>
</dbReference>
<protein>
    <submittedName>
        <fullName evidence="1">Uncharacterized protein</fullName>
    </submittedName>
</protein>
<dbReference type="AlphaFoldDB" id="A0A0N1JN41"/>
<name>A0A0N1JN41_PSESX</name>
<evidence type="ECO:0000313" key="1">
    <source>
        <dbReference type="EMBL" id="KPC25597.1"/>
    </source>
</evidence>
<proteinExistence type="predicted"/>